<accession>A0A4R1Q375</accession>
<evidence type="ECO:0000313" key="2">
    <source>
        <dbReference type="Proteomes" id="UP000295063"/>
    </source>
</evidence>
<dbReference type="AlphaFoldDB" id="A0A4R1Q375"/>
<name>A0A4R1Q375_9FIRM</name>
<organism evidence="1 2">
    <name type="scientific">Anaerospora hongkongensis</name>
    <dbReference type="NCBI Taxonomy" id="244830"/>
    <lineage>
        <taxon>Bacteria</taxon>
        <taxon>Bacillati</taxon>
        <taxon>Bacillota</taxon>
        <taxon>Negativicutes</taxon>
        <taxon>Selenomonadales</taxon>
        <taxon>Sporomusaceae</taxon>
        <taxon>Anaerospora</taxon>
    </lineage>
</organism>
<proteinExistence type="predicted"/>
<reference evidence="1 2" key="1">
    <citation type="submission" date="2019-03" db="EMBL/GenBank/DDBJ databases">
        <title>Genomic Encyclopedia of Type Strains, Phase IV (KMG-IV): sequencing the most valuable type-strain genomes for metagenomic binning, comparative biology and taxonomic classification.</title>
        <authorList>
            <person name="Goeker M."/>
        </authorList>
    </citation>
    <scope>NUCLEOTIDE SEQUENCE [LARGE SCALE GENOMIC DNA]</scope>
    <source>
        <strain evidence="1 2">DSM 15969</strain>
    </source>
</reference>
<comment type="caution">
    <text evidence="1">The sequence shown here is derived from an EMBL/GenBank/DDBJ whole genome shotgun (WGS) entry which is preliminary data.</text>
</comment>
<sequence length="45" mass="5052">MPGKKEVNCLDVQKFFETLAQIVGDREGVEIKVITIKERSSEKSA</sequence>
<evidence type="ECO:0000313" key="1">
    <source>
        <dbReference type="EMBL" id="TCL35619.1"/>
    </source>
</evidence>
<keyword evidence="2" id="KW-1185">Reference proteome</keyword>
<gene>
    <name evidence="1" type="ORF">EV210_11183</name>
</gene>
<protein>
    <submittedName>
        <fullName evidence="1">Uncharacterized protein</fullName>
    </submittedName>
</protein>
<dbReference type="EMBL" id="SLUI01000011">
    <property type="protein sequence ID" value="TCL35619.1"/>
    <property type="molecule type" value="Genomic_DNA"/>
</dbReference>
<dbReference type="Proteomes" id="UP000295063">
    <property type="component" value="Unassembled WGS sequence"/>
</dbReference>
<dbReference type="RefSeq" id="WP_165898934.1">
    <property type="nucleotide sequence ID" value="NZ_SLUI01000011.1"/>
</dbReference>